<organism evidence="1 2">
    <name type="scientific">Vitis vinifera</name>
    <name type="common">Grape</name>
    <dbReference type="NCBI Taxonomy" id="29760"/>
    <lineage>
        <taxon>Eukaryota</taxon>
        <taxon>Viridiplantae</taxon>
        <taxon>Streptophyta</taxon>
        <taxon>Embryophyta</taxon>
        <taxon>Tracheophyta</taxon>
        <taxon>Spermatophyta</taxon>
        <taxon>Magnoliopsida</taxon>
        <taxon>eudicotyledons</taxon>
        <taxon>Gunneridae</taxon>
        <taxon>Pentapetalae</taxon>
        <taxon>rosids</taxon>
        <taxon>Vitales</taxon>
        <taxon>Vitaceae</taxon>
        <taxon>Viteae</taxon>
        <taxon>Vitis</taxon>
    </lineage>
</organism>
<protein>
    <recommendedName>
        <fullName evidence="3">Ubiquitin-like protease family profile domain-containing protein</fullName>
    </recommendedName>
</protein>
<gene>
    <name evidence="1" type="ORF">CK203_008383</name>
</gene>
<proteinExistence type="predicted"/>
<dbReference type="Proteomes" id="UP000288805">
    <property type="component" value="Unassembled WGS sequence"/>
</dbReference>
<dbReference type="EMBL" id="QGNW01000002">
    <property type="protein sequence ID" value="RVX22858.1"/>
    <property type="molecule type" value="Genomic_DNA"/>
</dbReference>
<comment type="caution">
    <text evidence="1">The sequence shown here is derived from an EMBL/GenBank/DDBJ whole genome shotgun (WGS) entry which is preliminary data.</text>
</comment>
<accession>A0A438KNT5</accession>
<evidence type="ECO:0000313" key="1">
    <source>
        <dbReference type="EMBL" id="RVX22858.1"/>
    </source>
</evidence>
<name>A0A438KNT5_VITVI</name>
<dbReference type="SUPFAM" id="SSF54001">
    <property type="entry name" value="Cysteine proteinases"/>
    <property type="match status" value="1"/>
</dbReference>
<dbReference type="InterPro" id="IPR038765">
    <property type="entry name" value="Papain-like_cys_pep_sf"/>
</dbReference>
<evidence type="ECO:0000313" key="2">
    <source>
        <dbReference type="Proteomes" id="UP000288805"/>
    </source>
</evidence>
<reference evidence="1 2" key="1">
    <citation type="journal article" date="2018" name="PLoS Genet.">
        <title>Population sequencing reveals clonal diversity and ancestral inbreeding in the grapevine cultivar Chardonnay.</title>
        <authorList>
            <person name="Roach M.J."/>
            <person name="Johnson D.L."/>
            <person name="Bohlmann J."/>
            <person name="van Vuuren H.J."/>
            <person name="Jones S.J."/>
            <person name="Pretorius I.S."/>
            <person name="Schmidt S.A."/>
            <person name="Borneman A.R."/>
        </authorList>
    </citation>
    <scope>NUCLEOTIDE SEQUENCE [LARGE SCALE GENOMIC DNA]</scope>
    <source>
        <strain evidence="2">cv. Chardonnay</strain>
        <tissue evidence="1">Leaf</tissue>
    </source>
</reference>
<dbReference type="Gene3D" id="3.40.395.10">
    <property type="entry name" value="Adenoviral Proteinase, Chain A"/>
    <property type="match status" value="1"/>
</dbReference>
<evidence type="ECO:0008006" key="3">
    <source>
        <dbReference type="Google" id="ProtNLM"/>
    </source>
</evidence>
<sequence length="249" mass="27707">MVQLFPKISQQERLVADYVLSENGEPSEILYDMHDTYITRDELFCSMEAVGCKNKWTGGASQPYGKGKKHEIRERCRMFLHAEFVGHDFSSYDMLFCPVYDNNHWHVHVVNIPTSRVEILSSLPLRRDMIVACSQSSTWNIGRRGDTSTFQSRRARQDASISIEAGSLLWVTNAANNARSLTMRCTCIEMGGHDVLSVEGQDASISIERPPATWKVTDGPYLHESGVGGAGSPQSEGGAIYAIVMLKSV</sequence>
<dbReference type="AlphaFoldDB" id="A0A438KNT5"/>